<dbReference type="Pfam" id="PF07690">
    <property type="entry name" value="MFS_1"/>
    <property type="match status" value="1"/>
</dbReference>
<keyword evidence="2 6" id="KW-0812">Transmembrane</keyword>
<evidence type="ECO:0000256" key="1">
    <source>
        <dbReference type="ARBA" id="ARBA00004141"/>
    </source>
</evidence>
<dbReference type="SUPFAM" id="SSF103473">
    <property type="entry name" value="MFS general substrate transporter"/>
    <property type="match status" value="1"/>
</dbReference>
<dbReference type="Gene3D" id="1.20.1250.20">
    <property type="entry name" value="MFS general substrate transporter like domains"/>
    <property type="match status" value="1"/>
</dbReference>
<dbReference type="PROSITE" id="PS50850">
    <property type="entry name" value="MFS"/>
    <property type="match status" value="1"/>
</dbReference>
<feature type="transmembrane region" description="Helical" evidence="6">
    <location>
        <begin position="410"/>
        <end position="426"/>
    </location>
</feature>
<feature type="transmembrane region" description="Helical" evidence="6">
    <location>
        <begin position="144"/>
        <end position="163"/>
    </location>
</feature>
<name>A0ABM1DA03_CERSS</name>
<evidence type="ECO:0000259" key="7">
    <source>
        <dbReference type="PROSITE" id="PS50850"/>
    </source>
</evidence>
<evidence type="ECO:0000256" key="5">
    <source>
        <dbReference type="SAM" id="MobiDB-lite"/>
    </source>
</evidence>
<feature type="transmembrane region" description="Helical" evidence="6">
    <location>
        <begin position="230"/>
        <end position="255"/>
    </location>
</feature>
<sequence>MAFQDLLDQVGSLGRFQVLQTAFFGVCILIVYPHMLLENFTAAIPGHRCWVHILDNDTVSANGTEILSQDALLRISIPLDSNSKPEKCRRFLHPQWEFLHMNGTFPTMSEPDTEPCVDGWVYDRSSFPSTIATEWDLVCESQSLISVAQSLFMAAQLLGALIFGHLSDRFGRKMVFRWCLLKFAVVNTCATFAPTFLVYCSLRFLGGMCIITIVANCFIIMSEWTGPKSIALMAGIIINFCSVGQTLLGGLAFAIRDWRTLQLTMSIPFFVIFLFTRWLVESAQWLIVTHQLDEGLKELRRVADINGKKDAGEALTIEFVKSTMKEELDASQTKASLIHLFRTPKLRLRVCCLCFVRMATSLPFFGLLLNLQHLGSNIFLFQIIFGAVTFAIRCAVLLTTNHMGRRMSQMLSSFLVGISILVNTFLSQGTVMESFPIYGSRQEVVHKESSMYQPCALEPEPLDMSDNSLPWRLMLSRGQQSGFLARAGREAAVPPLSPLAATRRRCRASPRAARPPQNPTLGPQAAALTTQLPRLHTDAVQGPSGI</sequence>
<protein>
    <submittedName>
        <fullName evidence="9">Solute carrier family 22 member 24-like</fullName>
    </submittedName>
</protein>
<feature type="transmembrane region" description="Helical" evidence="6">
    <location>
        <begin position="175"/>
        <end position="198"/>
    </location>
</feature>
<proteinExistence type="predicted"/>
<evidence type="ECO:0000256" key="2">
    <source>
        <dbReference type="ARBA" id="ARBA00022692"/>
    </source>
</evidence>
<gene>
    <name evidence="9" type="primary">LOC106803033</name>
</gene>
<evidence type="ECO:0000313" key="8">
    <source>
        <dbReference type="Proteomes" id="UP000694910"/>
    </source>
</evidence>
<organism evidence="8 9">
    <name type="scientific">Ceratotherium simum simum</name>
    <name type="common">Southern white rhinoceros</name>
    <dbReference type="NCBI Taxonomy" id="73337"/>
    <lineage>
        <taxon>Eukaryota</taxon>
        <taxon>Metazoa</taxon>
        <taxon>Chordata</taxon>
        <taxon>Craniata</taxon>
        <taxon>Vertebrata</taxon>
        <taxon>Euteleostomi</taxon>
        <taxon>Mammalia</taxon>
        <taxon>Eutheria</taxon>
        <taxon>Laurasiatheria</taxon>
        <taxon>Perissodactyla</taxon>
        <taxon>Rhinocerotidae</taxon>
        <taxon>Ceratotherium</taxon>
    </lineage>
</organism>
<dbReference type="InterPro" id="IPR020846">
    <property type="entry name" value="MFS_dom"/>
</dbReference>
<evidence type="ECO:0000256" key="4">
    <source>
        <dbReference type="ARBA" id="ARBA00023136"/>
    </source>
</evidence>
<feature type="domain" description="Major facilitator superfamily (MFS) profile" evidence="7">
    <location>
        <begin position="104"/>
        <end position="546"/>
    </location>
</feature>
<keyword evidence="3 6" id="KW-1133">Transmembrane helix</keyword>
<dbReference type="RefSeq" id="XP_014648634.1">
    <property type="nucleotide sequence ID" value="XM_014793148.1"/>
</dbReference>
<evidence type="ECO:0000256" key="6">
    <source>
        <dbReference type="SAM" id="Phobius"/>
    </source>
</evidence>
<evidence type="ECO:0000313" key="9">
    <source>
        <dbReference type="RefSeq" id="XP_014648634.1"/>
    </source>
</evidence>
<keyword evidence="8" id="KW-1185">Reference proteome</keyword>
<feature type="transmembrane region" description="Helical" evidence="6">
    <location>
        <begin position="261"/>
        <end position="280"/>
    </location>
</feature>
<feature type="transmembrane region" description="Helical" evidence="6">
    <location>
        <begin position="378"/>
        <end position="398"/>
    </location>
</feature>
<evidence type="ECO:0000256" key="3">
    <source>
        <dbReference type="ARBA" id="ARBA00022989"/>
    </source>
</evidence>
<feature type="transmembrane region" description="Helical" evidence="6">
    <location>
        <begin position="204"/>
        <end position="221"/>
    </location>
</feature>
<reference evidence="9" key="1">
    <citation type="submission" date="2025-08" db="UniProtKB">
        <authorList>
            <consortium name="RefSeq"/>
        </authorList>
    </citation>
    <scope>IDENTIFICATION</scope>
</reference>
<dbReference type="InterPro" id="IPR011701">
    <property type="entry name" value="MFS"/>
</dbReference>
<comment type="subcellular location">
    <subcellularLocation>
        <location evidence="1">Membrane</location>
        <topology evidence="1">Multi-pass membrane protein</topology>
    </subcellularLocation>
</comment>
<feature type="region of interest" description="Disordered" evidence="5">
    <location>
        <begin position="505"/>
        <end position="524"/>
    </location>
</feature>
<dbReference type="Proteomes" id="UP000694910">
    <property type="component" value="Unplaced"/>
</dbReference>
<feature type="transmembrane region" description="Helical" evidence="6">
    <location>
        <begin position="350"/>
        <end position="372"/>
    </location>
</feature>
<feature type="transmembrane region" description="Helical" evidence="6">
    <location>
        <begin position="12"/>
        <end position="32"/>
    </location>
</feature>
<dbReference type="GeneID" id="106803033"/>
<dbReference type="PANTHER" id="PTHR24064">
    <property type="entry name" value="SOLUTE CARRIER FAMILY 22 MEMBER"/>
    <property type="match status" value="1"/>
</dbReference>
<dbReference type="InterPro" id="IPR036259">
    <property type="entry name" value="MFS_trans_sf"/>
</dbReference>
<keyword evidence="4 6" id="KW-0472">Membrane</keyword>
<accession>A0ABM1DA03</accession>